<accession>D6X2K7</accession>
<reference evidence="1 2" key="2">
    <citation type="journal article" date="2010" name="Nucleic Acids Res.">
        <title>BeetleBase in 2010: revisions to provide comprehensive genomic information for Tribolium castaneum.</title>
        <authorList>
            <person name="Kim H.S."/>
            <person name="Murphy T."/>
            <person name="Xia J."/>
            <person name="Caragea D."/>
            <person name="Park Y."/>
            <person name="Beeman R.W."/>
            <person name="Lorenzen M.D."/>
            <person name="Butcher S."/>
            <person name="Manak J.R."/>
            <person name="Brown S.J."/>
        </authorList>
    </citation>
    <scope>GENOME REANNOTATION</scope>
    <source>
        <strain evidence="1 2">Georgia GA2</strain>
    </source>
</reference>
<protein>
    <submittedName>
        <fullName evidence="1">Uncharacterized protein</fullName>
    </submittedName>
</protein>
<organism evidence="1 2">
    <name type="scientific">Tribolium castaneum</name>
    <name type="common">Red flour beetle</name>
    <dbReference type="NCBI Taxonomy" id="7070"/>
    <lineage>
        <taxon>Eukaryota</taxon>
        <taxon>Metazoa</taxon>
        <taxon>Ecdysozoa</taxon>
        <taxon>Arthropoda</taxon>
        <taxon>Hexapoda</taxon>
        <taxon>Insecta</taxon>
        <taxon>Pterygota</taxon>
        <taxon>Neoptera</taxon>
        <taxon>Endopterygota</taxon>
        <taxon>Coleoptera</taxon>
        <taxon>Polyphaga</taxon>
        <taxon>Cucujiformia</taxon>
        <taxon>Tenebrionidae</taxon>
        <taxon>Tenebrionidae incertae sedis</taxon>
        <taxon>Tribolium</taxon>
    </lineage>
</organism>
<dbReference type="EMBL" id="KQ971372">
    <property type="protein sequence ID" value="EFA09457.1"/>
    <property type="molecule type" value="Genomic_DNA"/>
</dbReference>
<keyword evidence="2" id="KW-1185">Reference proteome</keyword>
<proteinExistence type="predicted"/>
<name>D6X2K7_TRICA</name>
<evidence type="ECO:0000313" key="1">
    <source>
        <dbReference type="EMBL" id="EFA09457.1"/>
    </source>
</evidence>
<dbReference type="InParanoid" id="D6X2K7"/>
<reference evidence="1 2" key="1">
    <citation type="journal article" date="2008" name="Nature">
        <title>The genome of the model beetle and pest Tribolium castaneum.</title>
        <authorList>
            <consortium name="Tribolium Genome Sequencing Consortium"/>
            <person name="Richards S."/>
            <person name="Gibbs R.A."/>
            <person name="Weinstock G.M."/>
            <person name="Brown S.J."/>
            <person name="Denell R."/>
            <person name="Beeman R.W."/>
            <person name="Gibbs R."/>
            <person name="Beeman R.W."/>
            <person name="Brown S.J."/>
            <person name="Bucher G."/>
            <person name="Friedrich M."/>
            <person name="Grimmelikhuijzen C.J."/>
            <person name="Klingler M."/>
            <person name="Lorenzen M."/>
            <person name="Richards S."/>
            <person name="Roth S."/>
            <person name="Schroder R."/>
            <person name="Tautz D."/>
            <person name="Zdobnov E.M."/>
            <person name="Muzny D."/>
            <person name="Gibbs R.A."/>
            <person name="Weinstock G.M."/>
            <person name="Attaway T."/>
            <person name="Bell S."/>
            <person name="Buhay C.J."/>
            <person name="Chandrabose M.N."/>
            <person name="Chavez D."/>
            <person name="Clerk-Blankenburg K.P."/>
            <person name="Cree A."/>
            <person name="Dao M."/>
            <person name="Davis C."/>
            <person name="Chacko J."/>
            <person name="Dinh H."/>
            <person name="Dugan-Rocha S."/>
            <person name="Fowler G."/>
            <person name="Garner T.T."/>
            <person name="Garnes J."/>
            <person name="Gnirke A."/>
            <person name="Hawes A."/>
            <person name="Hernandez J."/>
            <person name="Hines S."/>
            <person name="Holder M."/>
            <person name="Hume J."/>
            <person name="Jhangiani S.N."/>
            <person name="Joshi V."/>
            <person name="Khan Z.M."/>
            <person name="Jackson L."/>
            <person name="Kovar C."/>
            <person name="Kowis A."/>
            <person name="Lee S."/>
            <person name="Lewis L.R."/>
            <person name="Margolis J."/>
            <person name="Morgan M."/>
            <person name="Nazareth L.V."/>
            <person name="Nguyen N."/>
            <person name="Okwuonu G."/>
            <person name="Parker D."/>
            <person name="Richards S."/>
            <person name="Ruiz S.J."/>
            <person name="Santibanez J."/>
            <person name="Savard J."/>
            <person name="Scherer S.E."/>
            <person name="Schneider B."/>
            <person name="Sodergren E."/>
            <person name="Tautz D."/>
            <person name="Vattahil S."/>
            <person name="Villasana D."/>
            <person name="White C.S."/>
            <person name="Wright R."/>
            <person name="Park Y."/>
            <person name="Beeman R.W."/>
            <person name="Lord J."/>
            <person name="Oppert B."/>
            <person name="Lorenzen M."/>
            <person name="Brown S."/>
            <person name="Wang L."/>
            <person name="Savard J."/>
            <person name="Tautz D."/>
            <person name="Richards S."/>
            <person name="Weinstock G."/>
            <person name="Gibbs R.A."/>
            <person name="Liu Y."/>
            <person name="Worley K."/>
            <person name="Weinstock G."/>
            <person name="Elsik C.G."/>
            <person name="Reese J.T."/>
            <person name="Elhaik E."/>
            <person name="Landan G."/>
            <person name="Graur D."/>
            <person name="Arensburger P."/>
            <person name="Atkinson P."/>
            <person name="Beeman R.W."/>
            <person name="Beidler J."/>
            <person name="Brown S.J."/>
            <person name="Demuth J.P."/>
            <person name="Drury D.W."/>
            <person name="Du Y.Z."/>
            <person name="Fujiwara H."/>
            <person name="Lorenzen M."/>
            <person name="Maselli V."/>
            <person name="Osanai M."/>
            <person name="Park Y."/>
            <person name="Robertson H.M."/>
            <person name="Tu Z."/>
            <person name="Wang J.J."/>
            <person name="Wang S."/>
            <person name="Richards S."/>
            <person name="Song H."/>
            <person name="Zhang L."/>
            <person name="Sodergren E."/>
            <person name="Werner D."/>
            <person name="Stanke M."/>
            <person name="Morgenstern B."/>
            <person name="Solovyev V."/>
            <person name="Kosarev P."/>
            <person name="Brown G."/>
            <person name="Chen H.C."/>
            <person name="Ermolaeva O."/>
            <person name="Hlavina W."/>
            <person name="Kapustin Y."/>
            <person name="Kiryutin B."/>
            <person name="Kitts P."/>
            <person name="Maglott D."/>
            <person name="Pruitt K."/>
            <person name="Sapojnikov V."/>
            <person name="Souvorov A."/>
            <person name="Mackey A.J."/>
            <person name="Waterhouse R.M."/>
            <person name="Wyder S."/>
            <person name="Zdobnov E.M."/>
            <person name="Zdobnov E.M."/>
            <person name="Wyder S."/>
            <person name="Kriventseva E.V."/>
            <person name="Kadowaki T."/>
            <person name="Bork P."/>
            <person name="Aranda M."/>
            <person name="Bao R."/>
            <person name="Beermann A."/>
            <person name="Berns N."/>
            <person name="Bolognesi R."/>
            <person name="Bonneton F."/>
            <person name="Bopp D."/>
            <person name="Brown S.J."/>
            <person name="Bucher G."/>
            <person name="Butts T."/>
            <person name="Chaumot A."/>
            <person name="Denell R.E."/>
            <person name="Ferrier D.E."/>
            <person name="Friedrich M."/>
            <person name="Gordon C.M."/>
            <person name="Jindra M."/>
            <person name="Klingler M."/>
            <person name="Lan Q."/>
            <person name="Lattorff H.M."/>
            <person name="Laudet V."/>
            <person name="von Levetsow C."/>
            <person name="Liu Z."/>
            <person name="Lutz R."/>
            <person name="Lynch J.A."/>
            <person name="da Fonseca R.N."/>
            <person name="Posnien N."/>
            <person name="Reuter R."/>
            <person name="Roth S."/>
            <person name="Savard J."/>
            <person name="Schinko J.B."/>
            <person name="Schmitt C."/>
            <person name="Schoppmeier M."/>
            <person name="Schroder R."/>
            <person name="Shippy T.D."/>
            <person name="Simonnet F."/>
            <person name="Marques-Souza H."/>
            <person name="Tautz D."/>
            <person name="Tomoyasu Y."/>
            <person name="Trauner J."/>
            <person name="Van der Zee M."/>
            <person name="Vervoort M."/>
            <person name="Wittkopp N."/>
            <person name="Wimmer E.A."/>
            <person name="Yang X."/>
            <person name="Jones A.K."/>
            <person name="Sattelle D.B."/>
            <person name="Ebert P.R."/>
            <person name="Nelson D."/>
            <person name="Scott J.G."/>
            <person name="Beeman R.W."/>
            <person name="Muthukrishnan S."/>
            <person name="Kramer K.J."/>
            <person name="Arakane Y."/>
            <person name="Beeman R.W."/>
            <person name="Zhu Q."/>
            <person name="Hogenkamp D."/>
            <person name="Dixit R."/>
            <person name="Oppert B."/>
            <person name="Jiang H."/>
            <person name="Zou Z."/>
            <person name="Marshall J."/>
            <person name="Elpidina E."/>
            <person name="Vinokurov K."/>
            <person name="Oppert C."/>
            <person name="Zou Z."/>
            <person name="Evans J."/>
            <person name="Lu Z."/>
            <person name="Zhao P."/>
            <person name="Sumathipala N."/>
            <person name="Altincicek B."/>
            <person name="Vilcinskas A."/>
            <person name="Williams M."/>
            <person name="Hultmark D."/>
            <person name="Hetru C."/>
            <person name="Jiang H."/>
            <person name="Grimmelikhuijzen C.J."/>
            <person name="Hauser F."/>
            <person name="Cazzamali G."/>
            <person name="Williamson M."/>
            <person name="Park Y."/>
            <person name="Li B."/>
            <person name="Tanaka Y."/>
            <person name="Predel R."/>
            <person name="Neupert S."/>
            <person name="Schachtner J."/>
            <person name="Verleyen P."/>
            <person name="Raible F."/>
            <person name="Bork P."/>
            <person name="Friedrich M."/>
            <person name="Walden K.K."/>
            <person name="Robertson H.M."/>
            <person name="Angeli S."/>
            <person name="Foret S."/>
            <person name="Bucher G."/>
            <person name="Schuetz S."/>
            <person name="Maleszka R."/>
            <person name="Wimmer E.A."/>
            <person name="Beeman R.W."/>
            <person name="Lorenzen M."/>
            <person name="Tomoyasu Y."/>
            <person name="Miller S.C."/>
            <person name="Grossmann D."/>
            <person name="Bucher G."/>
        </authorList>
    </citation>
    <scope>NUCLEOTIDE SEQUENCE [LARGE SCALE GENOMIC DNA]</scope>
    <source>
        <strain evidence="1 2">Georgia GA2</strain>
    </source>
</reference>
<sequence length="85" mass="10012">MRQTHLKPERPNHDENDILIKFHSPRVINLMKNPLSIAPQKPNIYSNFVFTVNWTRIVDVLISGCQIEFAKRKVIAMLSRRLSER</sequence>
<dbReference type="HOGENOM" id="CLU_2515591_0_0_1"/>
<dbReference type="AlphaFoldDB" id="D6X2K7"/>
<gene>
    <name evidence="1" type="primary">GLEAN_10673</name>
    <name evidence="1" type="ORF">TcasGA2_TC010673</name>
</gene>
<dbReference type="Proteomes" id="UP000007266">
    <property type="component" value="Linkage group 9"/>
</dbReference>
<evidence type="ECO:0000313" key="2">
    <source>
        <dbReference type="Proteomes" id="UP000007266"/>
    </source>
</evidence>